<reference evidence="1" key="1">
    <citation type="submission" date="2021-06" db="EMBL/GenBank/DDBJ databases">
        <authorList>
            <person name="Kallberg Y."/>
            <person name="Tangrot J."/>
            <person name="Rosling A."/>
        </authorList>
    </citation>
    <scope>NUCLEOTIDE SEQUENCE</scope>
    <source>
        <strain evidence="1">AU212A</strain>
    </source>
</reference>
<feature type="non-terminal residue" evidence="1">
    <location>
        <position position="130"/>
    </location>
</feature>
<dbReference type="Proteomes" id="UP000789860">
    <property type="component" value="Unassembled WGS sequence"/>
</dbReference>
<accession>A0ACA9PGX2</accession>
<name>A0ACA9PGX2_9GLOM</name>
<sequence>PESEFILDPETSFELETPLLEPESPLPESPLPESPLPESPLPESPLPESPLPESPLPESLLEPESSLEPVSPLELSNSLFQHGQDYVSLEAFKCVANQYAETSGFKVISLKGNNRSDGLHSTQVFSCDHS</sequence>
<comment type="caution">
    <text evidence="1">The sequence shown here is derived from an EMBL/GenBank/DDBJ whole genome shotgun (WGS) entry which is preliminary data.</text>
</comment>
<proteinExistence type="predicted"/>
<dbReference type="EMBL" id="CAJVPM010039025">
    <property type="protein sequence ID" value="CAG8699731.1"/>
    <property type="molecule type" value="Genomic_DNA"/>
</dbReference>
<feature type="non-terminal residue" evidence="1">
    <location>
        <position position="1"/>
    </location>
</feature>
<evidence type="ECO:0000313" key="1">
    <source>
        <dbReference type="EMBL" id="CAG8699731.1"/>
    </source>
</evidence>
<gene>
    <name evidence="1" type="ORF">SCALOS_LOCUS10452</name>
</gene>
<organism evidence="1 2">
    <name type="scientific">Scutellospora calospora</name>
    <dbReference type="NCBI Taxonomy" id="85575"/>
    <lineage>
        <taxon>Eukaryota</taxon>
        <taxon>Fungi</taxon>
        <taxon>Fungi incertae sedis</taxon>
        <taxon>Mucoromycota</taxon>
        <taxon>Glomeromycotina</taxon>
        <taxon>Glomeromycetes</taxon>
        <taxon>Diversisporales</taxon>
        <taxon>Gigasporaceae</taxon>
        <taxon>Scutellospora</taxon>
    </lineage>
</organism>
<evidence type="ECO:0000313" key="2">
    <source>
        <dbReference type="Proteomes" id="UP000789860"/>
    </source>
</evidence>
<protein>
    <submittedName>
        <fullName evidence="1">5521_t:CDS:1</fullName>
    </submittedName>
</protein>
<keyword evidence="2" id="KW-1185">Reference proteome</keyword>